<dbReference type="GO" id="GO:0008747">
    <property type="term" value="F:N-acetylneuraminate lyase activity"/>
    <property type="evidence" value="ECO:0007669"/>
    <property type="project" value="TreeGrafter"/>
</dbReference>
<dbReference type="Pfam" id="PF00701">
    <property type="entry name" value="DHDPS"/>
    <property type="match status" value="1"/>
</dbReference>
<dbReference type="PANTHER" id="PTHR42849">
    <property type="entry name" value="N-ACETYLNEURAMINATE LYASE"/>
    <property type="match status" value="1"/>
</dbReference>
<dbReference type="CDD" id="cd00408">
    <property type="entry name" value="DHDPS-like"/>
    <property type="match status" value="1"/>
</dbReference>
<dbReference type="AlphaFoldDB" id="A0A3A0VS47"/>
<proteinExistence type="inferred from homology"/>
<dbReference type="PRINTS" id="PR00146">
    <property type="entry name" value="DHPICSNTHASE"/>
</dbReference>
<dbReference type="PANTHER" id="PTHR42849:SF1">
    <property type="entry name" value="N-ACETYLNEURAMINATE LYASE"/>
    <property type="match status" value="1"/>
</dbReference>
<feature type="binding site" evidence="4">
    <location>
        <position position="46"/>
    </location>
    <ligand>
        <name>pyruvate</name>
        <dbReference type="ChEBI" id="CHEBI:15361"/>
    </ligand>
</feature>
<organism evidence="5 6">
    <name type="scientific">Staphylococcus gallinarum</name>
    <dbReference type="NCBI Taxonomy" id="1293"/>
    <lineage>
        <taxon>Bacteria</taxon>
        <taxon>Bacillati</taxon>
        <taxon>Bacillota</taxon>
        <taxon>Bacilli</taxon>
        <taxon>Bacillales</taxon>
        <taxon>Staphylococcaceae</taxon>
        <taxon>Staphylococcus</taxon>
    </lineage>
</organism>
<dbReference type="GO" id="GO:0005829">
    <property type="term" value="C:cytosol"/>
    <property type="evidence" value="ECO:0007669"/>
    <property type="project" value="TreeGrafter"/>
</dbReference>
<comment type="caution">
    <text evidence="5">The sequence shown here is derived from an EMBL/GenBank/DDBJ whole genome shotgun (WGS) entry which is preliminary data.</text>
</comment>
<dbReference type="SUPFAM" id="SSF51569">
    <property type="entry name" value="Aldolase"/>
    <property type="match status" value="1"/>
</dbReference>
<evidence type="ECO:0000256" key="1">
    <source>
        <dbReference type="ARBA" id="ARBA00023239"/>
    </source>
</evidence>
<name>A0A3A0VS47_STAGA</name>
<dbReference type="InterPro" id="IPR013785">
    <property type="entry name" value="Aldolase_TIM"/>
</dbReference>
<dbReference type="SMART" id="SM01130">
    <property type="entry name" value="DHDPS"/>
    <property type="match status" value="1"/>
</dbReference>
<dbReference type="OrthoDB" id="9771791at2"/>
<evidence type="ECO:0000256" key="4">
    <source>
        <dbReference type="PIRSR" id="PIRSR001365-2"/>
    </source>
</evidence>
<feature type="active site" description="Proton donor/acceptor" evidence="3">
    <location>
        <position position="135"/>
    </location>
</feature>
<dbReference type="Proteomes" id="UP000265541">
    <property type="component" value="Unassembled WGS sequence"/>
</dbReference>
<gene>
    <name evidence="5" type="ORF">BUZ14_01665</name>
</gene>
<comment type="similarity">
    <text evidence="2">Belongs to the DapA family.</text>
</comment>
<evidence type="ECO:0000313" key="6">
    <source>
        <dbReference type="Proteomes" id="UP000265541"/>
    </source>
</evidence>
<dbReference type="InterPro" id="IPR002220">
    <property type="entry name" value="DapA-like"/>
</dbReference>
<dbReference type="PIRSF" id="PIRSF001365">
    <property type="entry name" value="DHDPS"/>
    <property type="match status" value="1"/>
</dbReference>
<dbReference type="EMBL" id="QYJN01000001">
    <property type="protein sequence ID" value="RIP37284.1"/>
    <property type="molecule type" value="Genomic_DNA"/>
</dbReference>
<accession>A0A3A0VS47</accession>
<protein>
    <submittedName>
        <fullName evidence="5">Dihydrodipicolinate synthase family protein</fullName>
    </submittedName>
</protein>
<evidence type="ECO:0000256" key="3">
    <source>
        <dbReference type="PIRSR" id="PIRSR001365-1"/>
    </source>
</evidence>
<evidence type="ECO:0000256" key="2">
    <source>
        <dbReference type="PIRNR" id="PIRNR001365"/>
    </source>
</evidence>
<dbReference type="RefSeq" id="WP_119484098.1">
    <property type="nucleotide sequence ID" value="NZ_QYJN01000001.1"/>
</dbReference>
<evidence type="ECO:0000313" key="5">
    <source>
        <dbReference type="EMBL" id="RIP37284.1"/>
    </source>
</evidence>
<sequence>MITQNFHVAVPTVFYDDEEINISGTINHIEHLYNKGVKSVLVCGTTGEQHSLRVEEKRALIKAIDNNQIVNNMEIIFGVAAIRQKDAEELAELIAVTNIAGIVLGYPPYILPTQQEAINYTKSIMNKVNKPIVLYNNPGRTGFNLSAESIISLSKYNNIIGIKDPGDEDKVAILKKEIKQQFYYYAGGEVDLEDKLMAGYNRLSSIAGNIYPKEVDDWFSYILNKNSEMGPKIINVENKIKHLYDGNVIVNIKNEISLGITRKPLGN</sequence>
<keyword evidence="1 2" id="KW-0456">Lyase</keyword>
<feature type="active site" description="Schiff-base intermediate with substrate" evidence="3">
    <location>
        <position position="163"/>
    </location>
</feature>
<dbReference type="GO" id="GO:0019262">
    <property type="term" value="P:N-acetylneuraminate catabolic process"/>
    <property type="evidence" value="ECO:0007669"/>
    <property type="project" value="TreeGrafter"/>
</dbReference>
<reference evidence="5 6" key="1">
    <citation type="journal article" date="2016" name="Front. Microbiol.">
        <title>Comprehensive Phylogenetic Analysis of Bovine Non-aureus Staphylococci Species Based on Whole-Genome Sequencing.</title>
        <authorList>
            <person name="Naushad S."/>
            <person name="Barkema H.W."/>
            <person name="Luby C."/>
            <person name="Condas L.A."/>
            <person name="Nobrega D.B."/>
            <person name="Carson D.A."/>
            <person name="De Buck J."/>
        </authorList>
    </citation>
    <scope>NUCLEOTIDE SEQUENCE [LARGE SCALE GENOMIC DNA]</scope>
    <source>
        <strain evidence="5 6">SNUC 4781</strain>
    </source>
</reference>
<dbReference type="Gene3D" id="3.20.20.70">
    <property type="entry name" value="Aldolase class I"/>
    <property type="match status" value="1"/>
</dbReference>